<evidence type="ECO:0000313" key="1">
    <source>
        <dbReference type="EMBL" id="TWE06111.1"/>
    </source>
</evidence>
<dbReference type="RefSeq" id="WP_144562935.1">
    <property type="nucleotide sequence ID" value="NZ_VIVN01000002.1"/>
</dbReference>
<evidence type="ECO:0000313" key="2">
    <source>
        <dbReference type="Proteomes" id="UP000319671"/>
    </source>
</evidence>
<reference evidence="1 2" key="1">
    <citation type="submission" date="2019-06" db="EMBL/GenBank/DDBJ databases">
        <title>Sorghum-associated microbial communities from plants grown in Nebraska, USA.</title>
        <authorList>
            <person name="Schachtman D."/>
        </authorList>
    </citation>
    <scope>NUCLEOTIDE SEQUENCE [LARGE SCALE GENOMIC DNA]</scope>
    <source>
        <strain evidence="1 2">2482</strain>
    </source>
</reference>
<gene>
    <name evidence="1" type="ORF">FB550_102129</name>
</gene>
<accession>A0A561DRX5</accession>
<dbReference type="EMBL" id="VIVN01000002">
    <property type="protein sequence ID" value="TWE06111.1"/>
    <property type="molecule type" value="Genomic_DNA"/>
</dbReference>
<sequence length="170" mass="19433">MFDPTAFDNMKVVIEGALYDLDIKGDIIITDRNDLINLAKMSRSFDVSFQLPDGNGTAKVELKSTLLNLAAELLPSMQTEHQTGCYVRLEFFLEQEKEPDFYELKDILLNIWGDSRDFSLTSHVHPLDTNQKISIILAVEFGRLVTEDQMDDLVNMTDFVVTTLERLNIR</sequence>
<dbReference type="Proteomes" id="UP000319671">
    <property type="component" value="Unassembled WGS sequence"/>
</dbReference>
<protein>
    <recommendedName>
        <fullName evidence="3">Sensory transduction regulator</fullName>
    </recommendedName>
</protein>
<proteinExistence type="predicted"/>
<comment type="caution">
    <text evidence="1">The sequence shown here is derived from an EMBL/GenBank/DDBJ whole genome shotgun (WGS) entry which is preliminary data.</text>
</comment>
<organism evidence="1 2">
    <name type="scientific">Neobacillus bataviensis</name>
    <dbReference type="NCBI Taxonomy" id="220685"/>
    <lineage>
        <taxon>Bacteria</taxon>
        <taxon>Bacillati</taxon>
        <taxon>Bacillota</taxon>
        <taxon>Bacilli</taxon>
        <taxon>Bacillales</taxon>
        <taxon>Bacillaceae</taxon>
        <taxon>Neobacillus</taxon>
    </lineage>
</organism>
<name>A0A561DRX5_9BACI</name>
<keyword evidence="2" id="KW-1185">Reference proteome</keyword>
<evidence type="ECO:0008006" key="3">
    <source>
        <dbReference type="Google" id="ProtNLM"/>
    </source>
</evidence>
<dbReference type="AlphaFoldDB" id="A0A561DRX5"/>